<dbReference type="EMBL" id="LAZR01065790">
    <property type="protein sequence ID" value="KKK54847.1"/>
    <property type="molecule type" value="Genomic_DNA"/>
</dbReference>
<gene>
    <name evidence="2" type="ORF">LCGC14_3080570</name>
</gene>
<sequence>MSRELPILCNSQSAKNIMDEIQTQERRPMKPQPEYHNGYR</sequence>
<feature type="non-terminal residue" evidence="2">
    <location>
        <position position="40"/>
    </location>
</feature>
<name>A0A0F8WDF5_9ZZZZ</name>
<reference evidence="2" key="1">
    <citation type="journal article" date="2015" name="Nature">
        <title>Complex archaea that bridge the gap between prokaryotes and eukaryotes.</title>
        <authorList>
            <person name="Spang A."/>
            <person name="Saw J.H."/>
            <person name="Jorgensen S.L."/>
            <person name="Zaremba-Niedzwiedzka K."/>
            <person name="Martijn J."/>
            <person name="Lind A.E."/>
            <person name="van Eijk R."/>
            <person name="Schleper C."/>
            <person name="Guy L."/>
            <person name="Ettema T.J."/>
        </authorList>
    </citation>
    <scope>NUCLEOTIDE SEQUENCE</scope>
</reference>
<evidence type="ECO:0000313" key="2">
    <source>
        <dbReference type="EMBL" id="KKK54847.1"/>
    </source>
</evidence>
<evidence type="ECO:0000256" key="1">
    <source>
        <dbReference type="SAM" id="MobiDB-lite"/>
    </source>
</evidence>
<accession>A0A0F8WDF5</accession>
<proteinExistence type="predicted"/>
<feature type="region of interest" description="Disordered" evidence="1">
    <location>
        <begin position="1"/>
        <end position="40"/>
    </location>
</feature>
<organism evidence="2">
    <name type="scientific">marine sediment metagenome</name>
    <dbReference type="NCBI Taxonomy" id="412755"/>
    <lineage>
        <taxon>unclassified sequences</taxon>
        <taxon>metagenomes</taxon>
        <taxon>ecological metagenomes</taxon>
    </lineage>
</organism>
<dbReference type="AlphaFoldDB" id="A0A0F8WDF5"/>
<protein>
    <submittedName>
        <fullName evidence="2">Uncharacterized protein</fullName>
    </submittedName>
</protein>
<comment type="caution">
    <text evidence="2">The sequence shown here is derived from an EMBL/GenBank/DDBJ whole genome shotgun (WGS) entry which is preliminary data.</text>
</comment>